<dbReference type="InterPro" id="IPR017470">
    <property type="entry name" value="Tscrpt_reg_EpsA"/>
</dbReference>
<keyword evidence="1" id="KW-0805">Transcription regulation</keyword>
<dbReference type="InterPro" id="IPR036388">
    <property type="entry name" value="WH-like_DNA-bd_sf"/>
</dbReference>
<evidence type="ECO:0000313" key="6">
    <source>
        <dbReference type="Proteomes" id="UP000742786"/>
    </source>
</evidence>
<dbReference type="RefSeq" id="WP_220634465.1">
    <property type="nucleotide sequence ID" value="NZ_CAJQUM010000001.1"/>
</dbReference>
<dbReference type="SUPFAM" id="SSF46894">
    <property type="entry name" value="C-terminal effector domain of the bipartite response regulators"/>
    <property type="match status" value="1"/>
</dbReference>
<evidence type="ECO:0000313" key="5">
    <source>
        <dbReference type="EMBL" id="CAG4882389.1"/>
    </source>
</evidence>
<keyword evidence="2" id="KW-0238">DNA-binding</keyword>
<dbReference type="CDD" id="cd06170">
    <property type="entry name" value="LuxR_C_like"/>
    <property type="match status" value="1"/>
</dbReference>
<sequence>MTSLVEIPKNTGDHFFDVLHKSMHIRRHTQLFMWLQGELQTLLPHDVLLVAYGNFSTGRLRYDVISSVPGVSTTGFSHVDIKDLISGLFDRWVRHGHTTYTLDTTAGVILNSSCQCNLHRALRGMRSVLVQGMRDERAAIDVLYVAFRSNGHFDEGTRRMFEILLPHIDCASRRISALAEHGAREDLKNPPADESAQLTERESEILRWVSNGKTNYEIGIILGISPFTVKNHLQRIFRKIDVSNRAQAVSRFEEINRQQQ</sequence>
<reference evidence="5" key="1">
    <citation type="submission" date="2021-04" db="EMBL/GenBank/DDBJ databases">
        <authorList>
            <person name="Hornung B."/>
        </authorList>
    </citation>
    <scope>NUCLEOTIDE SEQUENCE</scope>
    <source>
        <strain evidence="5">G5G6</strain>
    </source>
</reference>
<dbReference type="PROSITE" id="PS50043">
    <property type="entry name" value="HTH_LUXR_2"/>
    <property type="match status" value="1"/>
</dbReference>
<dbReference type="Proteomes" id="UP000742786">
    <property type="component" value="Unassembled WGS sequence"/>
</dbReference>
<dbReference type="Pfam" id="PF00196">
    <property type="entry name" value="GerE"/>
    <property type="match status" value="1"/>
</dbReference>
<accession>A0A916J1Q3</accession>
<evidence type="ECO:0000256" key="3">
    <source>
        <dbReference type="ARBA" id="ARBA00023163"/>
    </source>
</evidence>
<dbReference type="AlphaFoldDB" id="A0A916J1Q3"/>
<comment type="caution">
    <text evidence="5">The sequence shown here is derived from an EMBL/GenBank/DDBJ whole genome shotgun (WGS) entry which is preliminary data.</text>
</comment>
<keyword evidence="6" id="KW-1185">Reference proteome</keyword>
<dbReference type="EMBL" id="CAJQUM010000001">
    <property type="protein sequence ID" value="CAG4882389.1"/>
    <property type="molecule type" value="Genomic_DNA"/>
</dbReference>
<evidence type="ECO:0000259" key="4">
    <source>
        <dbReference type="PROSITE" id="PS50043"/>
    </source>
</evidence>
<dbReference type="InterPro" id="IPR016032">
    <property type="entry name" value="Sig_transdc_resp-reg_C-effctor"/>
</dbReference>
<dbReference type="GO" id="GO:0003677">
    <property type="term" value="F:DNA binding"/>
    <property type="evidence" value="ECO:0007669"/>
    <property type="project" value="UniProtKB-KW"/>
</dbReference>
<dbReference type="PROSITE" id="PS00622">
    <property type="entry name" value="HTH_LUXR_1"/>
    <property type="match status" value="1"/>
</dbReference>
<evidence type="ECO:0000256" key="1">
    <source>
        <dbReference type="ARBA" id="ARBA00023015"/>
    </source>
</evidence>
<dbReference type="NCBIfam" id="TIGR03020">
    <property type="entry name" value="EpsA"/>
    <property type="match status" value="1"/>
</dbReference>
<gene>
    <name evidence="5" type="ORF">GTOL_10271</name>
</gene>
<dbReference type="SMART" id="SM00421">
    <property type="entry name" value="HTH_LUXR"/>
    <property type="match status" value="1"/>
</dbReference>
<dbReference type="PANTHER" id="PTHR44688">
    <property type="entry name" value="DNA-BINDING TRANSCRIPTIONAL ACTIVATOR DEVR_DOSR"/>
    <property type="match status" value="1"/>
</dbReference>
<keyword evidence="3" id="KW-0804">Transcription</keyword>
<dbReference type="Gene3D" id="1.10.10.10">
    <property type="entry name" value="Winged helix-like DNA-binding domain superfamily/Winged helix DNA-binding domain"/>
    <property type="match status" value="1"/>
</dbReference>
<dbReference type="PANTHER" id="PTHR44688:SF16">
    <property type="entry name" value="DNA-BINDING TRANSCRIPTIONAL ACTIVATOR DEVR_DOSR"/>
    <property type="match status" value="1"/>
</dbReference>
<feature type="domain" description="HTH luxR-type" evidence="4">
    <location>
        <begin position="191"/>
        <end position="256"/>
    </location>
</feature>
<protein>
    <submittedName>
        <fullName evidence="5">Transcriptional regulator EpsA</fullName>
    </submittedName>
</protein>
<name>A0A916J1Q3_9PROT</name>
<dbReference type="PRINTS" id="PR00038">
    <property type="entry name" value="HTHLUXR"/>
</dbReference>
<organism evidence="5 6">
    <name type="scientific">Georgfuchsia toluolica</name>
    <dbReference type="NCBI Taxonomy" id="424218"/>
    <lineage>
        <taxon>Bacteria</taxon>
        <taxon>Pseudomonadati</taxon>
        <taxon>Pseudomonadota</taxon>
        <taxon>Betaproteobacteria</taxon>
        <taxon>Nitrosomonadales</taxon>
        <taxon>Sterolibacteriaceae</taxon>
        <taxon>Georgfuchsia</taxon>
    </lineage>
</organism>
<dbReference type="GO" id="GO:0006355">
    <property type="term" value="P:regulation of DNA-templated transcription"/>
    <property type="evidence" value="ECO:0007669"/>
    <property type="project" value="InterPro"/>
</dbReference>
<dbReference type="InterPro" id="IPR000792">
    <property type="entry name" value="Tscrpt_reg_LuxR_C"/>
</dbReference>
<evidence type="ECO:0000256" key="2">
    <source>
        <dbReference type="ARBA" id="ARBA00023125"/>
    </source>
</evidence>
<proteinExistence type="predicted"/>